<dbReference type="Gene3D" id="3.40.50.10190">
    <property type="entry name" value="BRCT domain"/>
    <property type="match status" value="1"/>
</dbReference>
<dbReference type="RefSeq" id="WP_162671269.1">
    <property type="nucleotide sequence ID" value="NZ_LR593886.1"/>
</dbReference>
<dbReference type="KEGG" id="gms:SOIL9_06460"/>
<feature type="region of interest" description="Disordered" evidence="1">
    <location>
        <begin position="942"/>
        <end position="982"/>
    </location>
</feature>
<name>A0A6P2DDD7_9BACT</name>
<feature type="compositionally biased region" description="Basic and acidic residues" evidence="1">
    <location>
        <begin position="958"/>
        <end position="982"/>
    </location>
</feature>
<feature type="region of interest" description="Disordered" evidence="1">
    <location>
        <begin position="1000"/>
        <end position="1027"/>
    </location>
</feature>
<evidence type="ECO:0000313" key="3">
    <source>
        <dbReference type="Proteomes" id="UP000464178"/>
    </source>
</evidence>
<protein>
    <submittedName>
        <fullName evidence="2">Nad-dependent dna ligase: NAD-dependent DNA ligase</fullName>
    </submittedName>
</protein>
<keyword evidence="2" id="KW-0436">Ligase</keyword>
<dbReference type="InterPro" id="IPR036420">
    <property type="entry name" value="BRCT_dom_sf"/>
</dbReference>
<sequence length="1097" mass="123737">MAAVLTLDDVRKAWDARDPRLITLIEQLCTQPPPTPEKPIRSGALTFDKFLSQLRDWRYRQKTREEQAHYRVETLKALEDPGAEVPLADKLKVHEVIFALWESNDALARDYLLRIIAKVPLVYGPWKAIKRIFKESEARNDTEIYGAIAARLDMAHAGGSYNKQVSGATIAYCARRAWRYLRRVGLHLPATYPDVASEFLVNYTDNVRLTGTWVFNHILFHDSKKYGRSNFRFGWNDKTADPTNLKNRAYGELWKRSHRPLFSLLERAKSDAVRDYATTALKTDFRQVLRDTEPAWVVRLVAVPSRAIHDFVVWLLQNVPKFEQSAFRSLGLHEAVLKLFDSPSADARKYAANYARTHARDLPVSELIRLANNDNEDVRKLARDLLGEKDPRTGVGLDAWGQLLETSHGHKFAADAITKHFGAKELTPEWFQGRMLSDSDEAFGFATKLLPKIHNLKELGAAFFVTLLQKVEPNDSNKSERVVDYAAGELAKHYELDALDRELLKWLALFPPTANHVTNWVNQGKIKKAQTLGMDFLKMIAFQPDWDASSWLAEFRVKNGAWGKELSFDESRAATVLRWFQDVRKFTTTELGFDWLMRLVARSEPMYHDFASDRLIRTFLPADFASRDEQPASTTIAAAPATGGKVDLGKATFSFTGKLANITPADAEAQVKAANGVPTANVSPKLHYLVVGDSGSPFLGQGAKGAKHVKAEELNSKGANISIISETMFLQMLSGQQVTATADATTRGCERLWQLVIAPGPADAPVGRFAREYVRRHHSDIAQKLTDKPVDPGAEIPQSFLTLERVFPLFSESRKPLREFALELASWEFARWNPGVDYLVSMADIPFMDVRRFVAKSLLAEDTPPNRPFRLDPAKLEASAVYRFCESNDEETRALGMELIKRLPKLRVPDELFRLSESPDRKVRAFVIRALWTVYRDRGLTPDWKPPLPPKPTVGAKAKKDAEKAAANRGEGVPHRPEKWPAEKPTLSEFLRRILFEIPPGRPEKSRDAVEDTDSTDPNAPKPDKVVSVKPLPARRAKLDLVEVMRDLGLEDKEFGSGILPLLDEFMTSRGPSERAACLVAVTRIRHKYPELKKEDA</sequence>
<keyword evidence="3" id="KW-1185">Reference proteome</keyword>
<reference evidence="2 3" key="1">
    <citation type="submission" date="2019-05" db="EMBL/GenBank/DDBJ databases">
        <authorList>
            <consortium name="Science for Life Laboratories"/>
        </authorList>
    </citation>
    <scope>NUCLEOTIDE SEQUENCE [LARGE SCALE GENOMIC DNA]</scope>
    <source>
        <strain evidence="2">Soil9</strain>
    </source>
</reference>
<dbReference type="SUPFAM" id="SSF48371">
    <property type="entry name" value="ARM repeat"/>
    <property type="match status" value="2"/>
</dbReference>
<dbReference type="InterPro" id="IPR011989">
    <property type="entry name" value="ARM-like"/>
</dbReference>
<evidence type="ECO:0000256" key="1">
    <source>
        <dbReference type="SAM" id="MobiDB-lite"/>
    </source>
</evidence>
<gene>
    <name evidence="2" type="ORF">SOIL9_06460</name>
</gene>
<dbReference type="GO" id="GO:0016874">
    <property type="term" value="F:ligase activity"/>
    <property type="evidence" value="ECO:0007669"/>
    <property type="project" value="UniProtKB-KW"/>
</dbReference>
<dbReference type="CDD" id="cd17748">
    <property type="entry name" value="BRCT_DNA_ligase_like"/>
    <property type="match status" value="1"/>
</dbReference>
<organism evidence="2 3">
    <name type="scientific">Gemmata massiliana</name>
    <dbReference type="NCBI Taxonomy" id="1210884"/>
    <lineage>
        <taxon>Bacteria</taxon>
        <taxon>Pseudomonadati</taxon>
        <taxon>Planctomycetota</taxon>
        <taxon>Planctomycetia</taxon>
        <taxon>Gemmatales</taxon>
        <taxon>Gemmataceae</taxon>
        <taxon>Gemmata</taxon>
    </lineage>
</organism>
<dbReference type="AlphaFoldDB" id="A0A6P2DDD7"/>
<dbReference type="InterPro" id="IPR016024">
    <property type="entry name" value="ARM-type_fold"/>
</dbReference>
<proteinExistence type="predicted"/>
<accession>A0A6P2DDD7</accession>
<dbReference type="Proteomes" id="UP000464178">
    <property type="component" value="Chromosome"/>
</dbReference>
<dbReference type="Gene3D" id="1.25.10.10">
    <property type="entry name" value="Leucine-rich Repeat Variant"/>
    <property type="match status" value="1"/>
</dbReference>
<dbReference type="EMBL" id="LR593886">
    <property type="protein sequence ID" value="VTR97580.1"/>
    <property type="molecule type" value="Genomic_DNA"/>
</dbReference>
<evidence type="ECO:0000313" key="2">
    <source>
        <dbReference type="EMBL" id="VTR97580.1"/>
    </source>
</evidence>